<feature type="domain" description="PurM-like N-terminal" evidence="10">
    <location>
        <begin position="49"/>
        <end position="155"/>
    </location>
</feature>
<comment type="cofactor">
    <cofactor evidence="9">
        <name>Mg(2+)</name>
        <dbReference type="ChEBI" id="CHEBI:18420"/>
    </cofactor>
    <text evidence="9">Binds 1 Mg(2+) ion per monomer.</text>
</comment>
<dbReference type="GeneID" id="42981388"/>
<feature type="binding site" evidence="9">
    <location>
        <begin position="137"/>
        <end position="139"/>
    </location>
    <ligand>
        <name>ATP</name>
        <dbReference type="ChEBI" id="CHEBI:30616"/>
        <note>ligand shared between dimeric partners</note>
    </ligand>
</feature>
<feature type="binding site" description="in other chain" evidence="9">
    <location>
        <position position="90"/>
    </location>
    <ligand>
        <name>ATP</name>
        <dbReference type="ChEBI" id="CHEBI:30616"/>
        <note>ligand shared between dimeric partners</note>
    </ligand>
</feature>
<dbReference type="InterPro" id="IPR016188">
    <property type="entry name" value="PurM-like_N"/>
</dbReference>
<dbReference type="Gene3D" id="3.90.650.10">
    <property type="entry name" value="PurM-like C-terminal domain"/>
    <property type="match status" value="1"/>
</dbReference>
<dbReference type="Gene3D" id="3.30.1330.10">
    <property type="entry name" value="PurM-like, N-terminal domain"/>
    <property type="match status" value="1"/>
</dbReference>
<dbReference type="EC" id="2.7.9.3" evidence="9"/>
<dbReference type="OrthoDB" id="9772934at2"/>
<dbReference type="InterPro" id="IPR004536">
    <property type="entry name" value="SPS/SelD"/>
</dbReference>
<comment type="function">
    <text evidence="9">Synthesizes selenophosphate from selenide and ATP.</text>
</comment>
<dbReference type="AlphaFoldDB" id="A0A192H217"/>
<reference evidence="12 13" key="1">
    <citation type="submission" date="2016-03" db="EMBL/GenBank/DDBJ databases">
        <title>Pediococcus and Lactobacillus from brewery environment - whole genome sequencing and assembly.</title>
        <authorList>
            <person name="Behr J."/>
            <person name="Geissler A.J."/>
            <person name="Vogel R.F."/>
        </authorList>
    </citation>
    <scope>NUCLEOTIDE SEQUENCE [LARGE SCALE GENOMIC DNA]</scope>
    <source>
        <strain evidence="12 13">TMW 1.1989</strain>
    </source>
</reference>
<evidence type="ECO:0000256" key="1">
    <source>
        <dbReference type="ARBA" id="ARBA00008026"/>
    </source>
</evidence>
<dbReference type="InterPro" id="IPR036676">
    <property type="entry name" value="PurM-like_C_sf"/>
</dbReference>
<keyword evidence="7 9" id="KW-0460">Magnesium</keyword>
<organism evidence="12 13">
    <name type="scientific">Loigolactobacillus backii</name>
    <dbReference type="NCBI Taxonomy" id="375175"/>
    <lineage>
        <taxon>Bacteria</taxon>
        <taxon>Bacillati</taxon>
        <taxon>Bacillota</taxon>
        <taxon>Bacilli</taxon>
        <taxon>Lactobacillales</taxon>
        <taxon>Lactobacillaceae</taxon>
        <taxon>Loigolactobacillus</taxon>
    </lineage>
</organism>
<dbReference type="PANTHER" id="PTHR10256:SF0">
    <property type="entry name" value="INACTIVE SELENIDE, WATER DIKINASE-LIKE PROTEIN-RELATED"/>
    <property type="match status" value="1"/>
</dbReference>
<dbReference type="PANTHER" id="PTHR10256">
    <property type="entry name" value="SELENIDE, WATER DIKINASE"/>
    <property type="match status" value="1"/>
</dbReference>
<dbReference type="NCBIfam" id="TIGR00476">
    <property type="entry name" value="selD"/>
    <property type="match status" value="1"/>
</dbReference>
<name>A0A192H217_9LACO</name>
<dbReference type="Proteomes" id="UP000078582">
    <property type="component" value="Chromosome"/>
</dbReference>
<dbReference type="Pfam" id="PF02769">
    <property type="entry name" value="AIRS_C"/>
    <property type="match status" value="1"/>
</dbReference>
<feature type="binding site" evidence="9">
    <location>
        <position position="225"/>
    </location>
    <ligand>
        <name>Mg(2+)</name>
        <dbReference type="ChEBI" id="CHEBI:18420"/>
    </ligand>
</feature>
<evidence type="ECO:0000256" key="9">
    <source>
        <dbReference type="HAMAP-Rule" id="MF_00625"/>
    </source>
</evidence>
<comment type="subunit">
    <text evidence="9">Homodimer.</text>
</comment>
<feature type="active site" evidence="9">
    <location>
        <position position="16"/>
    </location>
</feature>
<evidence type="ECO:0000313" key="13">
    <source>
        <dbReference type="Proteomes" id="UP000078582"/>
    </source>
</evidence>
<dbReference type="InterPro" id="IPR010918">
    <property type="entry name" value="PurM-like_C_dom"/>
</dbReference>
<dbReference type="EMBL" id="CP014873">
    <property type="protein sequence ID" value="ANK61991.1"/>
    <property type="molecule type" value="Genomic_DNA"/>
</dbReference>
<dbReference type="PIRSF" id="PIRSF036407">
    <property type="entry name" value="Selenphspht_syn"/>
    <property type="match status" value="1"/>
</dbReference>
<evidence type="ECO:0000259" key="11">
    <source>
        <dbReference type="Pfam" id="PF02769"/>
    </source>
</evidence>
<protein>
    <recommendedName>
        <fullName evidence="9">Selenide, water dikinase</fullName>
        <ecNumber evidence="9">2.7.9.3</ecNumber>
    </recommendedName>
    <alternativeName>
        <fullName evidence="9">Selenium donor protein</fullName>
    </alternativeName>
    <alternativeName>
        <fullName evidence="9">Selenophosphate synthase</fullName>
    </alternativeName>
</protein>
<dbReference type="GO" id="GO:0004756">
    <property type="term" value="F:selenide, water dikinase activity"/>
    <property type="evidence" value="ECO:0007669"/>
    <property type="project" value="UniProtKB-UniRule"/>
</dbReference>
<keyword evidence="6 9" id="KW-0067">ATP-binding</keyword>
<dbReference type="HAMAP" id="MF_00625">
    <property type="entry name" value="SelD"/>
    <property type="match status" value="1"/>
</dbReference>
<accession>A0A192H217</accession>
<evidence type="ECO:0000256" key="6">
    <source>
        <dbReference type="ARBA" id="ARBA00022840"/>
    </source>
</evidence>
<dbReference type="Pfam" id="PF00586">
    <property type="entry name" value="AIRS"/>
    <property type="match status" value="1"/>
</dbReference>
<proteinExistence type="inferred from homology"/>
<dbReference type="GO" id="GO:0005737">
    <property type="term" value="C:cytoplasm"/>
    <property type="evidence" value="ECO:0007669"/>
    <property type="project" value="TreeGrafter"/>
</dbReference>
<keyword evidence="4 9" id="KW-0547">Nucleotide-binding</keyword>
<comment type="similarity">
    <text evidence="1 9">Belongs to the selenophosphate synthase 1 family. Class I subfamily.</text>
</comment>
<evidence type="ECO:0000256" key="5">
    <source>
        <dbReference type="ARBA" id="ARBA00022777"/>
    </source>
</evidence>
<dbReference type="SUPFAM" id="SSF56042">
    <property type="entry name" value="PurM C-terminal domain-like"/>
    <property type="match status" value="1"/>
</dbReference>
<feature type="binding site" description="in other chain" evidence="9">
    <location>
        <position position="67"/>
    </location>
    <ligand>
        <name>ATP</name>
        <dbReference type="ChEBI" id="CHEBI:30616"/>
        <note>ligand shared between dimeric partners</note>
    </ligand>
</feature>
<gene>
    <name evidence="9" type="primary">selD</name>
    <name evidence="12" type="ORF">AYR53_03930</name>
</gene>
<dbReference type="SUPFAM" id="SSF55326">
    <property type="entry name" value="PurM N-terminal domain-like"/>
    <property type="match status" value="1"/>
</dbReference>
<feature type="binding site" evidence="9">
    <location>
        <position position="90"/>
    </location>
    <ligand>
        <name>Mg(2+)</name>
        <dbReference type="ChEBI" id="CHEBI:18420"/>
    </ligand>
</feature>
<keyword evidence="13" id="KW-1185">Reference proteome</keyword>
<dbReference type="GO" id="GO:0000287">
    <property type="term" value="F:magnesium ion binding"/>
    <property type="evidence" value="ECO:0007669"/>
    <property type="project" value="UniProtKB-UniRule"/>
</dbReference>
<feature type="binding site" description="in other chain" evidence="9">
    <location>
        <position position="19"/>
    </location>
    <ligand>
        <name>ATP</name>
        <dbReference type="ChEBI" id="CHEBI:30616"/>
        <note>ligand shared between dimeric partners</note>
    </ligand>
</feature>
<keyword evidence="5 9" id="KW-0418">Kinase</keyword>
<keyword evidence="2 9" id="KW-0808">Transferase</keyword>
<dbReference type="RefSeq" id="WP_068279182.1">
    <property type="nucleotide sequence ID" value="NZ_CP014873.1"/>
</dbReference>
<keyword evidence="3 9" id="KW-0479">Metal-binding</keyword>
<dbReference type="InterPro" id="IPR036921">
    <property type="entry name" value="PurM-like_N_sf"/>
</dbReference>
<feature type="binding site" evidence="9">
    <location>
        <position position="50"/>
    </location>
    <ligand>
        <name>Mg(2+)</name>
        <dbReference type="ChEBI" id="CHEBI:18420"/>
    </ligand>
</feature>
<feature type="binding site" description="in other chain" evidence="9">
    <location>
        <begin position="47"/>
        <end position="49"/>
    </location>
    <ligand>
        <name>ATP</name>
        <dbReference type="ChEBI" id="CHEBI:30616"/>
        <note>ligand shared between dimeric partners</note>
    </ligand>
</feature>
<evidence type="ECO:0000256" key="2">
    <source>
        <dbReference type="ARBA" id="ARBA00022679"/>
    </source>
</evidence>
<feature type="site" description="Important for catalytic activity" evidence="9">
    <location>
        <position position="19"/>
    </location>
</feature>
<comment type="catalytic activity">
    <reaction evidence="9">
        <text>hydrogenselenide + ATP + H2O = selenophosphate + AMP + phosphate + 2 H(+)</text>
        <dbReference type="Rhea" id="RHEA:18737"/>
        <dbReference type="ChEBI" id="CHEBI:15377"/>
        <dbReference type="ChEBI" id="CHEBI:15378"/>
        <dbReference type="ChEBI" id="CHEBI:16144"/>
        <dbReference type="ChEBI" id="CHEBI:29317"/>
        <dbReference type="ChEBI" id="CHEBI:30616"/>
        <dbReference type="ChEBI" id="CHEBI:43474"/>
        <dbReference type="ChEBI" id="CHEBI:456215"/>
        <dbReference type="EC" id="2.7.9.3"/>
    </reaction>
</comment>
<feature type="domain" description="PurM-like C-terminal" evidence="11">
    <location>
        <begin position="168"/>
        <end position="337"/>
    </location>
</feature>
<sequence>MDEKTQAEQLIVCGGCNAKIGPGNLAEILKKLPTSKHDKNLLVGYESTDDAAVYQIDRNTALIQTLDFFPSMVNDPYLFGKIAAANALSDIFAMGGDVLTALNIVCFPENMDVKILERILKGGAEKVSEAGGILAGGHSIHDRLPKYGLSVMGRVAPDKILKNNTVADGDVLILTKPLGVGIVTTSYGAGEASEAAFNQAVASMTTLNKYAADIIRQYSVSSCTDVTGFGLAGHLSEMLHGEFKAQLTAENIPMIPEAYNYAEEFLITAGGQRNRNYLKGKIRFDLDDYALEEIVFDPQTSGGLLVSVPASVAPKLLQELNTLELQSAIIGHVTKKASTDDVEIIVN</sequence>
<evidence type="ECO:0000313" key="12">
    <source>
        <dbReference type="EMBL" id="ANK61991.1"/>
    </source>
</evidence>
<dbReference type="STRING" id="375175.AYR53_03930"/>
<dbReference type="InterPro" id="IPR023061">
    <property type="entry name" value="SelD_I"/>
</dbReference>
<keyword evidence="8 9" id="KW-0711">Selenium</keyword>
<dbReference type="GO" id="GO:0005524">
    <property type="term" value="F:ATP binding"/>
    <property type="evidence" value="ECO:0007669"/>
    <property type="project" value="UniProtKB-UniRule"/>
</dbReference>
<evidence type="ECO:0000256" key="4">
    <source>
        <dbReference type="ARBA" id="ARBA00022741"/>
    </source>
</evidence>
<evidence type="ECO:0000259" key="10">
    <source>
        <dbReference type="Pfam" id="PF00586"/>
    </source>
</evidence>
<dbReference type="FunFam" id="3.30.1330.10:FF:000003">
    <property type="entry name" value="Selenide, water dikinase"/>
    <property type="match status" value="1"/>
</dbReference>
<evidence type="ECO:0000256" key="3">
    <source>
        <dbReference type="ARBA" id="ARBA00022723"/>
    </source>
</evidence>
<dbReference type="CDD" id="cd02195">
    <property type="entry name" value="SelD"/>
    <property type="match status" value="1"/>
</dbReference>
<evidence type="ECO:0000256" key="7">
    <source>
        <dbReference type="ARBA" id="ARBA00022842"/>
    </source>
</evidence>
<dbReference type="GO" id="GO:0016260">
    <property type="term" value="P:selenocysteine biosynthetic process"/>
    <property type="evidence" value="ECO:0007669"/>
    <property type="project" value="InterPro"/>
</dbReference>
<dbReference type="NCBIfam" id="NF002098">
    <property type="entry name" value="PRK00943.1"/>
    <property type="match status" value="1"/>
</dbReference>
<evidence type="ECO:0000256" key="8">
    <source>
        <dbReference type="ARBA" id="ARBA00023266"/>
    </source>
</evidence>